<evidence type="ECO:0000313" key="2">
    <source>
        <dbReference type="EMBL" id="MBW4667862.1"/>
    </source>
</evidence>
<keyword evidence="1" id="KW-1133">Transmembrane helix</keyword>
<evidence type="ECO:0000313" key="3">
    <source>
        <dbReference type="Proteomes" id="UP000729701"/>
    </source>
</evidence>
<accession>A0A951QKT5</accession>
<proteinExistence type="predicted"/>
<dbReference type="AlphaFoldDB" id="A0A951QKT5"/>
<reference evidence="2" key="1">
    <citation type="submission" date="2021-05" db="EMBL/GenBank/DDBJ databases">
        <authorList>
            <person name="Pietrasiak N."/>
            <person name="Ward R."/>
            <person name="Stajich J.E."/>
            <person name="Kurbessoian T."/>
        </authorList>
    </citation>
    <scope>NUCLEOTIDE SEQUENCE</scope>
    <source>
        <strain evidence="2">GSE-NOS-MK-12-04C</strain>
    </source>
</reference>
<dbReference type="EMBL" id="JAHHGZ010000009">
    <property type="protein sequence ID" value="MBW4667862.1"/>
    <property type="molecule type" value="Genomic_DNA"/>
</dbReference>
<sequence length="77" mass="8800">MWTRKLIICVAYDFLDFTVGRILFPIPFLGEIIGCIICIQMFGRNEILYALEAIDVTEQFDGFIPMATIIALKNKPN</sequence>
<comment type="caution">
    <text evidence="2">The sequence shown here is derived from an EMBL/GenBank/DDBJ whole genome shotgun (WGS) entry which is preliminary data.</text>
</comment>
<reference evidence="2" key="2">
    <citation type="journal article" date="2022" name="Microbiol. Resour. Announc.">
        <title>Metagenome Sequencing to Explore Phylogenomics of Terrestrial Cyanobacteria.</title>
        <authorList>
            <person name="Ward R.D."/>
            <person name="Stajich J.E."/>
            <person name="Johansen J.R."/>
            <person name="Huntemann M."/>
            <person name="Clum A."/>
            <person name="Foster B."/>
            <person name="Foster B."/>
            <person name="Roux S."/>
            <person name="Palaniappan K."/>
            <person name="Varghese N."/>
            <person name="Mukherjee S."/>
            <person name="Reddy T.B.K."/>
            <person name="Daum C."/>
            <person name="Copeland A."/>
            <person name="Chen I.A."/>
            <person name="Ivanova N.N."/>
            <person name="Kyrpides N.C."/>
            <person name="Shapiro N."/>
            <person name="Eloe-Fadrosh E.A."/>
            <person name="Pietrasiak N."/>
        </authorList>
    </citation>
    <scope>NUCLEOTIDE SEQUENCE</scope>
    <source>
        <strain evidence="2">GSE-NOS-MK-12-04C</strain>
    </source>
</reference>
<organism evidence="2 3">
    <name type="scientific">Cyanomargarita calcarea GSE-NOS-MK-12-04C</name>
    <dbReference type="NCBI Taxonomy" id="2839659"/>
    <lineage>
        <taxon>Bacteria</taxon>
        <taxon>Bacillati</taxon>
        <taxon>Cyanobacteriota</taxon>
        <taxon>Cyanophyceae</taxon>
        <taxon>Nostocales</taxon>
        <taxon>Cyanomargaritaceae</taxon>
        <taxon>Cyanomargarita</taxon>
    </lineage>
</organism>
<feature type="transmembrane region" description="Helical" evidence="1">
    <location>
        <begin position="22"/>
        <end position="42"/>
    </location>
</feature>
<protein>
    <submittedName>
        <fullName evidence="2">Uncharacterized protein</fullName>
    </submittedName>
</protein>
<keyword evidence="1" id="KW-0812">Transmembrane</keyword>
<name>A0A951QKT5_9CYAN</name>
<evidence type="ECO:0000256" key="1">
    <source>
        <dbReference type="SAM" id="Phobius"/>
    </source>
</evidence>
<dbReference type="Proteomes" id="UP000729701">
    <property type="component" value="Unassembled WGS sequence"/>
</dbReference>
<gene>
    <name evidence="2" type="ORF">KME60_10635</name>
</gene>
<keyword evidence="1" id="KW-0472">Membrane</keyword>